<proteinExistence type="predicted"/>
<feature type="domain" description="VWFA" evidence="5">
    <location>
        <begin position="350"/>
        <end position="552"/>
    </location>
</feature>
<protein>
    <submittedName>
        <fullName evidence="6">VWA domain-containing protein</fullName>
    </submittedName>
</protein>
<keyword evidence="7" id="KW-1185">Reference proteome</keyword>
<dbReference type="PANTHER" id="PTHR47763:SF1">
    <property type="entry name" value="DUF659 DOMAIN-CONTAINING PROTEIN"/>
    <property type="match status" value="1"/>
</dbReference>
<dbReference type="EMBL" id="JBHRWN010000002">
    <property type="protein sequence ID" value="MFC3477065.1"/>
    <property type="molecule type" value="Genomic_DNA"/>
</dbReference>
<dbReference type="Pfam" id="PF25106">
    <property type="entry name" value="VWA_4"/>
    <property type="match status" value="1"/>
</dbReference>
<dbReference type="SMART" id="SM00327">
    <property type="entry name" value="VWA"/>
    <property type="match status" value="1"/>
</dbReference>
<dbReference type="CDD" id="cd00198">
    <property type="entry name" value="vWFA"/>
    <property type="match status" value="1"/>
</dbReference>
<dbReference type="InterPro" id="IPR056861">
    <property type="entry name" value="HMCN1-like_VWA"/>
</dbReference>
<dbReference type="InterPro" id="IPR052969">
    <property type="entry name" value="Thr-specific_kinase-like"/>
</dbReference>
<dbReference type="InterPro" id="IPR002035">
    <property type="entry name" value="VWF_A"/>
</dbReference>
<dbReference type="InterPro" id="IPR006311">
    <property type="entry name" value="TAT_signal"/>
</dbReference>
<dbReference type="Proteomes" id="UP001595660">
    <property type="component" value="Unassembled WGS sequence"/>
</dbReference>
<evidence type="ECO:0000256" key="1">
    <source>
        <dbReference type="ARBA" id="ARBA00004613"/>
    </source>
</evidence>
<comment type="subcellular location">
    <subcellularLocation>
        <location evidence="1">Secreted</location>
    </subcellularLocation>
</comment>
<keyword evidence="3" id="KW-0732">Signal</keyword>
<dbReference type="GeneID" id="69117013"/>
<keyword evidence="2" id="KW-0964">Secreted</keyword>
<name>A0ABD5NCZ4_9EURY</name>
<dbReference type="SUPFAM" id="SSF53300">
    <property type="entry name" value="vWA-like"/>
    <property type="match status" value="1"/>
</dbReference>
<gene>
    <name evidence="6" type="ORF">ACFOKC_04935</name>
</gene>
<evidence type="ECO:0000259" key="5">
    <source>
        <dbReference type="PROSITE" id="PS50234"/>
    </source>
</evidence>
<dbReference type="InterPro" id="IPR036465">
    <property type="entry name" value="vWFA_dom_sf"/>
</dbReference>
<evidence type="ECO:0000256" key="4">
    <source>
        <dbReference type="SAM" id="MobiDB-lite"/>
    </source>
</evidence>
<evidence type="ECO:0000256" key="3">
    <source>
        <dbReference type="ARBA" id="ARBA00022729"/>
    </source>
</evidence>
<feature type="region of interest" description="Disordered" evidence="4">
    <location>
        <begin position="120"/>
        <end position="145"/>
    </location>
</feature>
<dbReference type="AlphaFoldDB" id="A0ABD5NCZ4"/>
<accession>A0ABD5NCZ4</accession>
<organism evidence="6 7">
    <name type="scientific">Halobacterium litoreum</name>
    <dbReference type="NCBI Taxonomy" id="2039234"/>
    <lineage>
        <taxon>Archaea</taxon>
        <taxon>Methanobacteriati</taxon>
        <taxon>Methanobacteriota</taxon>
        <taxon>Stenosarchaea group</taxon>
        <taxon>Halobacteria</taxon>
        <taxon>Halobacteriales</taxon>
        <taxon>Halobacteriaceae</taxon>
        <taxon>Halobacterium</taxon>
    </lineage>
</organism>
<reference evidence="6 7" key="1">
    <citation type="journal article" date="2019" name="Int. J. Syst. Evol. Microbiol.">
        <title>The Global Catalogue of Microorganisms (GCM) 10K type strain sequencing project: providing services to taxonomists for standard genome sequencing and annotation.</title>
        <authorList>
            <consortium name="The Broad Institute Genomics Platform"/>
            <consortium name="The Broad Institute Genome Sequencing Center for Infectious Disease"/>
            <person name="Wu L."/>
            <person name="Ma J."/>
        </authorList>
    </citation>
    <scope>NUCLEOTIDE SEQUENCE [LARGE SCALE GENOMIC DNA]</scope>
    <source>
        <strain evidence="6 7">CGMCC 1.12562</strain>
    </source>
</reference>
<evidence type="ECO:0000256" key="2">
    <source>
        <dbReference type="ARBA" id="ARBA00022525"/>
    </source>
</evidence>
<dbReference type="PANTHER" id="PTHR47763">
    <property type="entry name" value="ALPHA-PROTEIN KINASE VWKA"/>
    <property type="match status" value="1"/>
</dbReference>
<dbReference type="InterPro" id="IPR023833">
    <property type="entry name" value="Signal_pept_SipW-depend-type"/>
</dbReference>
<sequence length="600" mass="62634">MKDDQLHRLSRRRVLGGLGAIGLASAGAGLGTSAFLNDRESFEDAVLTAGTLDLLVDYHSYWDQGRAGSGQVTGTKDGSGTVSGTLTDVKPGDSGLLAFCPRIVDNPAYLWLCGELTSNDENGQTEPEANHSDDDTGGDPGAGMGELADSVVVDVDYCTVDVAASAPEDEFGPGDVSKVADVWEGTLADFLAAIQNGVPLDGDANTGDGAFLAPGEQACFAGGAEADNYCLCIDWEVPVSVGNEIQSDSLSFDLEFHAEQCRNNDGTRNPCADDAGPDCDPCELPGDVADSELVSVNSVDAASFPDVSLFVRVDTPAGNAGDLTAGDFEVCENGLAQSESVSFTSGSLADVVFVFDDTGSMGEEIAGAQAAITNFVDALTNDAGIDSRFALVSYKDTVELDQDFTDDQATIEAAIDDLSASGGSDGREDNFDALGVATRDIAADSGGMLSAYRPGAQKVVIDITDAPAQVDDPDAYDNDESRTDYVMSEVATLLDGFTYIAVSEDLSESSFFDDPGYADGDKEVLADMVDGSWFELPESDADEFSDLLTDEVAGLLSTTYTVSYTSCDADADPAERPILLAVDDPDEGTLYRNASLTVPT</sequence>
<comment type="caution">
    <text evidence="6">The sequence shown here is derived from an EMBL/GenBank/DDBJ whole genome shotgun (WGS) entry which is preliminary data.</text>
</comment>
<dbReference type="Gene3D" id="3.40.50.410">
    <property type="entry name" value="von Willebrand factor, type A domain"/>
    <property type="match status" value="1"/>
</dbReference>
<dbReference type="PROSITE" id="PS51318">
    <property type="entry name" value="TAT"/>
    <property type="match status" value="1"/>
</dbReference>
<dbReference type="RefSeq" id="WP_232571801.1">
    <property type="nucleotide sequence ID" value="NZ_CP089466.1"/>
</dbReference>
<evidence type="ECO:0000313" key="6">
    <source>
        <dbReference type="EMBL" id="MFC3477065.1"/>
    </source>
</evidence>
<dbReference type="PROSITE" id="PS50234">
    <property type="entry name" value="VWFA"/>
    <property type="match status" value="1"/>
</dbReference>
<evidence type="ECO:0000313" key="7">
    <source>
        <dbReference type="Proteomes" id="UP001595660"/>
    </source>
</evidence>
<dbReference type="NCBIfam" id="TIGR04088">
    <property type="entry name" value="cognate_SipW"/>
    <property type="match status" value="1"/>
</dbReference>